<dbReference type="AlphaFoldDB" id="A0A9J5ZD08"/>
<organism evidence="1 2">
    <name type="scientific">Solanum commersonii</name>
    <name type="common">Commerson's wild potato</name>
    <name type="synonym">Commerson's nightshade</name>
    <dbReference type="NCBI Taxonomy" id="4109"/>
    <lineage>
        <taxon>Eukaryota</taxon>
        <taxon>Viridiplantae</taxon>
        <taxon>Streptophyta</taxon>
        <taxon>Embryophyta</taxon>
        <taxon>Tracheophyta</taxon>
        <taxon>Spermatophyta</taxon>
        <taxon>Magnoliopsida</taxon>
        <taxon>eudicotyledons</taxon>
        <taxon>Gunneridae</taxon>
        <taxon>Pentapetalae</taxon>
        <taxon>asterids</taxon>
        <taxon>lamiids</taxon>
        <taxon>Solanales</taxon>
        <taxon>Solanaceae</taxon>
        <taxon>Solanoideae</taxon>
        <taxon>Solaneae</taxon>
        <taxon>Solanum</taxon>
    </lineage>
</organism>
<accession>A0A9J5ZD08</accession>
<dbReference type="Proteomes" id="UP000824120">
    <property type="component" value="Chromosome 4"/>
</dbReference>
<evidence type="ECO:0000313" key="2">
    <source>
        <dbReference type="Proteomes" id="UP000824120"/>
    </source>
</evidence>
<gene>
    <name evidence="1" type="ORF">H5410_020661</name>
</gene>
<proteinExistence type="predicted"/>
<protein>
    <submittedName>
        <fullName evidence="1">Uncharacterized protein</fullName>
    </submittedName>
</protein>
<name>A0A9J5ZD08_SOLCO</name>
<keyword evidence="2" id="KW-1185">Reference proteome</keyword>
<dbReference type="OrthoDB" id="1744944at2759"/>
<evidence type="ECO:0000313" key="1">
    <source>
        <dbReference type="EMBL" id="KAG5609380.1"/>
    </source>
</evidence>
<feature type="non-terminal residue" evidence="1">
    <location>
        <position position="80"/>
    </location>
</feature>
<comment type="caution">
    <text evidence="1">The sequence shown here is derived from an EMBL/GenBank/DDBJ whole genome shotgun (WGS) entry which is preliminary data.</text>
</comment>
<sequence>MIRFQKSVRLEILLAFADEMIKAEVRTMELITETLRKYEEVSRQKEIKGLLQADDSKDWVKDSSLKRKITLSWGKSNTNQ</sequence>
<dbReference type="EMBL" id="JACXVP010000004">
    <property type="protein sequence ID" value="KAG5609380.1"/>
    <property type="molecule type" value="Genomic_DNA"/>
</dbReference>
<reference evidence="1 2" key="1">
    <citation type="submission" date="2020-09" db="EMBL/GenBank/DDBJ databases">
        <title>De no assembly of potato wild relative species, Solanum commersonii.</title>
        <authorList>
            <person name="Cho K."/>
        </authorList>
    </citation>
    <scope>NUCLEOTIDE SEQUENCE [LARGE SCALE GENOMIC DNA]</scope>
    <source>
        <strain evidence="1">LZ3.2</strain>
        <tissue evidence="1">Leaf</tissue>
    </source>
</reference>